<organism evidence="1">
    <name type="scientific">freshwater metagenome</name>
    <dbReference type="NCBI Taxonomy" id="449393"/>
    <lineage>
        <taxon>unclassified sequences</taxon>
        <taxon>metagenomes</taxon>
        <taxon>ecological metagenomes</taxon>
    </lineage>
</organism>
<dbReference type="AlphaFoldDB" id="A0A6J6QFT0"/>
<protein>
    <submittedName>
        <fullName evidence="1">Unannotated protein</fullName>
    </submittedName>
</protein>
<accession>A0A6J6QFT0</accession>
<dbReference type="EMBL" id="CAEZXN010000073">
    <property type="protein sequence ID" value="CAB4710641.1"/>
    <property type="molecule type" value="Genomic_DNA"/>
</dbReference>
<evidence type="ECO:0000313" key="1">
    <source>
        <dbReference type="EMBL" id="CAB4710641.1"/>
    </source>
</evidence>
<name>A0A6J6QFT0_9ZZZZ</name>
<proteinExistence type="predicted"/>
<reference evidence="1" key="1">
    <citation type="submission" date="2020-05" db="EMBL/GenBank/DDBJ databases">
        <authorList>
            <person name="Chiriac C."/>
            <person name="Salcher M."/>
            <person name="Ghai R."/>
            <person name="Kavagutti S V."/>
        </authorList>
    </citation>
    <scope>NUCLEOTIDE SEQUENCE</scope>
</reference>
<sequence length="85" mass="8948">MTRDWVYLNASNFTYSSPTLKVKLLAPPAPTPVATPAPVAPAPMVAPAPVVSKPVLKSITCMKGKTKKVVKAVTPKCPTGYKKVA</sequence>
<gene>
    <name evidence="1" type="ORF">UFOPK2423_01709</name>
</gene>